<protein>
    <submittedName>
        <fullName evidence="2">Uncharacterized protein</fullName>
    </submittedName>
</protein>
<feature type="compositionally biased region" description="Basic and acidic residues" evidence="1">
    <location>
        <begin position="36"/>
        <end position="71"/>
    </location>
</feature>
<evidence type="ECO:0000313" key="2">
    <source>
        <dbReference type="EMBL" id="CAI4049952.1"/>
    </source>
</evidence>
<reference evidence="2" key="1">
    <citation type="submission" date="2022-10" db="EMBL/GenBank/DDBJ databases">
        <authorList>
            <person name="Byrne P K."/>
        </authorList>
    </citation>
    <scope>NUCLEOTIDE SEQUENCE</scope>
    <source>
        <strain evidence="2">ZP964</strain>
    </source>
</reference>
<feature type="compositionally biased region" description="Basic and acidic residues" evidence="1">
    <location>
        <begin position="8"/>
        <end position="25"/>
    </location>
</feature>
<sequence length="98" mass="11278">MSNMMNKFAEKLQGKDDSEQKEKNNARNMKTRSSNKGKDDMNMNMDMGHDQSEGKMKMDMGHDQSEGKMKMGQDQSEGKMNTGRGIANDWKTYENMKK</sequence>
<dbReference type="Proteomes" id="UP001162085">
    <property type="component" value="Chromosome 13"/>
</dbReference>
<gene>
    <name evidence="2" type="primary">SUVZ13G3070</name>
    <name evidence="2" type="ORF">SUVZ_13G3070</name>
</gene>
<feature type="region of interest" description="Disordered" evidence="1">
    <location>
        <begin position="1"/>
        <end position="98"/>
    </location>
</feature>
<keyword evidence="3" id="KW-1185">Reference proteome</keyword>
<proteinExistence type="predicted"/>
<dbReference type="EMBL" id="OX365940">
    <property type="protein sequence ID" value="CAI4049952.1"/>
    <property type="molecule type" value="Genomic_DNA"/>
</dbReference>
<evidence type="ECO:0000313" key="3">
    <source>
        <dbReference type="Proteomes" id="UP001162085"/>
    </source>
</evidence>
<accession>A0ABN8WIJ3</accession>
<organism evidence="2 3">
    <name type="scientific">Saccharomyces uvarum</name>
    <name type="common">Yeast</name>
    <name type="synonym">Saccharomyces bayanus var. uvarum</name>
    <dbReference type="NCBI Taxonomy" id="230603"/>
    <lineage>
        <taxon>Eukaryota</taxon>
        <taxon>Fungi</taxon>
        <taxon>Dikarya</taxon>
        <taxon>Ascomycota</taxon>
        <taxon>Saccharomycotina</taxon>
        <taxon>Saccharomycetes</taxon>
        <taxon>Saccharomycetales</taxon>
        <taxon>Saccharomycetaceae</taxon>
        <taxon>Saccharomyces</taxon>
    </lineage>
</organism>
<evidence type="ECO:0000256" key="1">
    <source>
        <dbReference type="SAM" id="MobiDB-lite"/>
    </source>
</evidence>
<name>A0ABN8WIJ3_SACUV</name>